<dbReference type="NCBIfam" id="TIGR02532">
    <property type="entry name" value="IV_pilin_GFxxxE"/>
    <property type="match status" value="1"/>
</dbReference>
<gene>
    <name evidence="3" type="primary">pilV</name>
    <name evidence="3" type="ORF">CW311_01265</name>
</gene>
<dbReference type="InterPro" id="IPR012902">
    <property type="entry name" value="N_methyl_site"/>
</dbReference>
<reference evidence="3 4" key="1">
    <citation type="submission" date="2017-12" db="EMBL/GenBank/DDBJ databases">
        <title>Draft Genome sequences of multiple microbial strains isolated from spacecraft associated surfaces.</title>
        <authorList>
            <person name="Seuylemezian A."/>
            <person name="Vaishampayan P."/>
            <person name="Venkateswaran K."/>
        </authorList>
    </citation>
    <scope>NUCLEOTIDE SEQUENCE [LARGE SCALE GENOMIC DNA]</scope>
    <source>
        <strain evidence="3 4">2P01AA</strain>
    </source>
</reference>
<evidence type="ECO:0000259" key="2">
    <source>
        <dbReference type="Pfam" id="PF22150"/>
    </source>
</evidence>
<dbReference type="InterPro" id="IPR013362">
    <property type="entry name" value="Pilus_4_PilV"/>
</dbReference>
<keyword evidence="1" id="KW-0812">Transmembrane</keyword>
<dbReference type="RefSeq" id="WP_101235402.1">
    <property type="nucleotide sequence ID" value="NZ_JBCNKA010000001.1"/>
</dbReference>
<sequence length="180" mass="18791">MLMNKSQKGVGLIEVLVALLLLAVGVLGYTILQLRAVDASGEALMRSQGIMVLRGLSESMRVNTTAQTAYPTAVRSYTNITAAPTAPAKLCLNPSTPCTPTQMATYDAFIAAKAAFDIGMNITMDSCPGVASAPVRRQCLFASWGDTSISATNAAADVSACMSTTGVYVSGSKCLMMEAY</sequence>
<evidence type="ECO:0000313" key="4">
    <source>
        <dbReference type="Proteomes" id="UP000233553"/>
    </source>
</evidence>
<feature type="transmembrane region" description="Helical" evidence="1">
    <location>
        <begin position="12"/>
        <end position="32"/>
    </location>
</feature>
<proteinExistence type="predicted"/>
<evidence type="ECO:0000313" key="3">
    <source>
        <dbReference type="EMBL" id="PKF36752.1"/>
    </source>
</evidence>
<name>A0A2N0WJY1_9GAMM</name>
<dbReference type="AlphaFoldDB" id="A0A2N0WJY1"/>
<organism evidence="3 4">
    <name type="scientific">Acinetobacter proteolyticus</name>
    <dbReference type="NCBI Taxonomy" id="1776741"/>
    <lineage>
        <taxon>Bacteria</taxon>
        <taxon>Pseudomonadati</taxon>
        <taxon>Pseudomonadota</taxon>
        <taxon>Gammaproteobacteria</taxon>
        <taxon>Moraxellales</taxon>
        <taxon>Moraxellaceae</taxon>
        <taxon>Acinetobacter</taxon>
    </lineage>
</organism>
<comment type="caution">
    <text evidence="3">The sequence shown here is derived from an EMBL/GenBank/DDBJ whole genome shotgun (WGS) entry which is preliminary data.</text>
</comment>
<keyword evidence="1" id="KW-1133">Transmembrane helix</keyword>
<dbReference type="NCBIfam" id="TIGR02523">
    <property type="entry name" value="type_IV_pilV"/>
    <property type="match status" value="1"/>
</dbReference>
<dbReference type="Pfam" id="PF07963">
    <property type="entry name" value="N_methyl"/>
    <property type="match status" value="1"/>
</dbReference>
<keyword evidence="1" id="KW-0472">Membrane</keyword>
<accession>A0A2N0WJY1</accession>
<dbReference type="EMBL" id="PISJ01000002">
    <property type="protein sequence ID" value="PKF36752.1"/>
    <property type="molecule type" value="Genomic_DNA"/>
</dbReference>
<dbReference type="InterPro" id="IPR054402">
    <property type="entry name" value="Tt1218-like_dom"/>
</dbReference>
<dbReference type="Pfam" id="PF22150">
    <property type="entry name" value="Tt1218-like"/>
    <property type="match status" value="1"/>
</dbReference>
<evidence type="ECO:0000256" key="1">
    <source>
        <dbReference type="SAM" id="Phobius"/>
    </source>
</evidence>
<dbReference type="Proteomes" id="UP000233553">
    <property type="component" value="Unassembled WGS sequence"/>
</dbReference>
<protein>
    <submittedName>
        <fullName evidence="3">Type IV pilus modification protein PilV</fullName>
    </submittedName>
</protein>
<feature type="domain" description="Type IV pilin Tt1218-like" evidence="2">
    <location>
        <begin position="32"/>
        <end position="108"/>
    </location>
</feature>